<comment type="cofactor">
    <cofactor evidence="1">
        <name>Ca(2+)</name>
        <dbReference type="ChEBI" id="CHEBI:29108"/>
    </cofactor>
</comment>
<dbReference type="Pfam" id="PF00884">
    <property type="entry name" value="Sulfatase"/>
    <property type="match status" value="1"/>
</dbReference>
<dbReference type="InterPro" id="IPR000917">
    <property type="entry name" value="Sulfatase_N"/>
</dbReference>
<dbReference type="GO" id="GO:0004065">
    <property type="term" value="F:arylsulfatase activity"/>
    <property type="evidence" value="ECO:0007669"/>
    <property type="project" value="UniProtKB-EC"/>
</dbReference>
<feature type="compositionally biased region" description="Basic and acidic residues" evidence="7">
    <location>
        <begin position="476"/>
        <end position="502"/>
    </location>
</feature>
<evidence type="ECO:0000256" key="3">
    <source>
        <dbReference type="ARBA" id="ARBA00022723"/>
    </source>
</evidence>
<evidence type="ECO:0000256" key="1">
    <source>
        <dbReference type="ARBA" id="ARBA00001913"/>
    </source>
</evidence>
<evidence type="ECO:0000256" key="5">
    <source>
        <dbReference type="ARBA" id="ARBA00022801"/>
    </source>
</evidence>
<evidence type="ECO:0000313" key="9">
    <source>
        <dbReference type="EMBL" id="MBA2114113.1"/>
    </source>
</evidence>
<sequence length="502" mass="56150">MEETKVKRMNKTSTTVCLAFVVFLLGLPLANGADSRPNVLFIMVDDLRPELGCYGSPYVQSPNIDSLATQGLVFKRAYCQQAHCRPSRYSLLSGLRPDSAGIWTKEDVRPALADTPLLPDYFKQHGYYCVGIGKIAHNNEEDPACWSEPHSMPQNYRFEYRTRAGRAMVDQMQRQASEAGLPNPFEGVSESKRRGMPYECLDVADNELSDGQIADEAIAALKRLQDRPFFLGLGFLRPHLPFVAPRHYWDLYDPEQLPTVDPTAAHDGIPKLSSANSSELRKQYRNVPAEGNLPDELNRNLWHGYLASVSYVDAQIGRVLDTLNRLGLADNTIVVIAGDHGFSLGELGLWGKATNFESATRTTLIIYSPGMKASSESTESLVELVGLYPTLCDLARIPKPNHLQGKSFSTLLDVPDRATSDCAISQYGRGDNMGRSIRTERYRLVEWRHRESGKLVGRELYDHENDPNETTNLCESTEHNGTRDSLPEKLHEVTPHRRAGDQ</sequence>
<proteinExistence type="inferred from homology"/>
<dbReference type="Gene3D" id="3.40.720.10">
    <property type="entry name" value="Alkaline Phosphatase, subunit A"/>
    <property type="match status" value="1"/>
</dbReference>
<dbReference type="AlphaFoldDB" id="A0A7V9A6B3"/>
<feature type="domain" description="Sulfatase N-terminal" evidence="8">
    <location>
        <begin position="37"/>
        <end position="395"/>
    </location>
</feature>
<dbReference type="SUPFAM" id="SSF53649">
    <property type="entry name" value="Alkaline phosphatase-like"/>
    <property type="match status" value="1"/>
</dbReference>
<keyword evidence="4" id="KW-0732">Signal</keyword>
<evidence type="ECO:0000313" key="10">
    <source>
        <dbReference type="Proteomes" id="UP000551616"/>
    </source>
</evidence>
<dbReference type="PANTHER" id="PTHR45953:SF1">
    <property type="entry name" value="IDURONATE 2-SULFATASE"/>
    <property type="match status" value="1"/>
</dbReference>
<keyword evidence="6" id="KW-0106">Calcium</keyword>
<gene>
    <name evidence="9" type="ORF">HOV93_12690</name>
</gene>
<accession>A0A7V9A6B3</accession>
<dbReference type="Proteomes" id="UP000551616">
    <property type="component" value="Unassembled WGS sequence"/>
</dbReference>
<dbReference type="CDD" id="cd16030">
    <property type="entry name" value="iduronate-2-sulfatase"/>
    <property type="match status" value="1"/>
</dbReference>
<dbReference type="GO" id="GO:0046872">
    <property type="term" value="F:metal ion binding"/>
    <property type="evidence" value="ECO:0007669"/>
    <property type="project" value="UniProtKB-KW"/>
</dbReference>
<dbReference type="PANTHER" id="PTHR45953">
    <property type="entry name" value="IDURONATE 2-SULFATASE"/>
    <property type="match status" value="1"/>
</dbReference>
<feature type="region of interest" description="Disordered" evidence="7">
    <location>
        <begin position="462"/>
        <end position="502"/>
    </location>
</feature>
<name>A0A7V9A6B3_9BACT</name>
<keyword evidence="10" id="KW-1185">Reference proteome</keyword>
<keyword evidence="5 9" id="KW-0378">Hydrolase</keyword>
<evidence type="ECO:0000256" key="6">
    <source>
        <dbReference type="ARBA" id="ARBA00022837"/>
    </source>
</evidence>
<keyword evidence="3" id="KW-0479">Metal-binding</keyword>
<evidence type="ECO:0000256" key="4">
    <source>
        <dbReference type="ARBA" id="ARBA00022729"/>
    </source>
</evidence>
<dbReference type="EMBL" id="JABRWO010000003">
    <property type="protein sequence ID" value="MBA2114113.1"/>
    <property type="molecule type" value="Genomic_DNA"/>
</dbReference>
<evidence type="ECO:0000256" key="7">
    <source>
        <dbReference type="SAM" id="MobiDB-lite"/>
    </source>
</evidence>
<evidence type="ECO:0000259" key="8">
    <source>
        <dbReference type="Pfam" id="PF00884"/>
    </source>
</evidence>
<dbReference type="InterPro" id="IPR017850">
    <property type="entry name" value="Alkaline_phosphatase_core_sf"/>
</dbReference>
<comment type="caution">
    <text evidence="9">The sequence shown here is derived from an EMBL/GenBank/DDBJ whole genome shotgun (WGS) entry which is preliminary data.</text>
</comment>
<evidence type="ECO:0000256" key="2">
    <source>
        <dbReference type="ARBA" id="ARBA00008779"/>
    </source>
</evidence>
<protein>
    <submittedName>
        <fullName evidence="9">Arylsulfatase</fullName>
        <ecNumber evidence="9">3.1.6.1</ecNumber>
    </submittedName>
</protein>
<dbReference type="EC" id="3.1.6.1" evidence="9"/>
<dbReference type="InterPro" id="IPR035874">
    <property type="entry name" value="IDS"/>
</dbReference>
<dbReference type="GO" id="GO:0004423">
    <property type="term" value="F:iduronate-2-sulfatase activity"/>
    <property type="evidence" value="ECO:0007669"/>
    <property type="project" value="InterPro"/>
</dbReference>
<dbReference type="GO" id="GO:0005737">
    <property type="term" value="C:cytoplasm"/>
    <property type="evidence" value="ECO:0007669"/>
    <property type="project" value="TreeGrafter"/>
</dbReference>
<comment type="similarity">
    <text evidence="2">Belongs to the sulfatase family.</text>
</comment>
<reference evidence="9 10" key="1">
    <citation type="submission" date="2020-05" db="EMBL/GenBank/DDBJ databases">
        <title>Bremerella alba sp. nov., a novel planctomycete isolated from the surface of the macroalga Fucus spiralis.</title>
        <authorList>
            <person name="Godinho O."/>
            <person name="Botelho R."/>
            <person name="Albuquerque L."/>
            <person name="Wiegand S."/>
            <person name="Da Costa M.S."/>
            <person name="Lobo-Da-Cunha A."/>
            <person name="Jogler C."/>
            <person name="Lage O.M."/>
        </authorList>
    </citation>
    <scope>NUCLEOTIDE SEQUENCE [LARGE SCALE GENOMIC DNA]</scope>
    <source>
        <strain evidence="9 10">FF15</strain>
    </source>
</reference>
<organism evidence="9 10">
    <name type="scientific">Bremerella alba</name>
    <dbReference type="NCBI Taxonomy" id="980252"/>
    <lineage>
        <taxon>Bacteria</taxon>
        <taxon>Pseudomonadati</taxon>
        <taxon>Planctomycetota</taxon>
        <taxon>Planctomycetia</taxon>
        <taxon>Pirellulales</taxon>
        <taxon>Pirellulaceae</taxon>
        <taxon>Bremerella</taxon>
    </lineage>
</organism>